<name>A0ABP0IMC9_9DINO</name>
<dbReference type="InterPro" id="IPR023393">
    <property type="entry name" value="START-like_dom_sf"/>
</dbReference>
<reference evidence="4 5" key="1">
    <citation type="submission" date="2024-02" db="EMBL/GenBank/DDBJ databases">
        <authorList>
            <person name="Chen Y."/>
            <person name="Shah S."/>
            <person name="Dougan E. K."/>
            <person name="Thang M."/>
            <person name="Chan C."/>
        </authorList>
    </citation>
    <scope>NUCLEOTIDE SEQUENCE [LARGE SCALE GENOMIC DNA]</scope>
</reference>
<evidence type="ECO:0000256" key="2">
    <source>
        <dbReference type="SAM" id="SignalP"/>
    </source>
</evidence>
<evidence type="ECO:0000259" key="3">
    <source>
        <dbReference type="PROSITE" id="PS50848"/>
    </source>
</evidence>
<dbReference type="EMBL" id="CAXAMM010004324">
    <property type="protein sequence ID" value="CAK9003172.1"/>
    <property type="molecule type" value="Genomic_DNA"/>
</dbReference>
<feature type="domain" description="START" evidence="3">
    <location>
        <begin position="170"/>
        <end position="347"/>
    </location>
</feature>
<proteinExistence type="predicted"/>
<dbReference type="PROSITE" id="PS50848">
    <property type="entry name" value="START"/>
    <property type="match status" value="1"/>
</dbReference>
<keyword evidence="5" id="KW-1185">Reference proteome</keyword>
<organism evidence="4 5">
    <name type="scientific">Durusdinium trenchii</name>
    <dbReference type="NCBI Taxonomy" id="1381693"/>
    <lineage>
        <taxon>Eukaryota</taxon>
        <taxon>Sar</taxon>
        <taxon>Alveolata</taxon>
        <taxon>Dinophyceae</taxon>
        <taxon>Suessiales</taxon>
        <taxon>Symbiodiniaceae</taxon>
        <taxon>Durusdinium</taxon>
    </lineage>
</organism>
<feature type="transmembrane region" description="Helical" evidence="1">
    <location>
        <begin position="411"/>
        <end position="428"/>
    </location>
</feature>
<accession>A0ABP0IMC9</accession>
<feature type="signal peptide" evidence="2">
    <location>
        <begin position="1"/>
        <end position="30"/>
    </location>
</feature>
<sequence>LTKVLQVMVPWGAQLLPAVIFQALSASATAKVGCHSECKKPHCVEGAAWNGGLPLSHNVCEHICSRKFGETRYCGESEKYSQGDSVNCTLCSGKDLDSTADSVEVAAPQRIREAILKEAQHRLVAWYDDQDELTLPYWEFKAKVQQTKHWYSCDPNGDMKVPVTFGEFNVSDVRPAELFEVLTDLEGQLKWDNSISEAEVIKEFPEDGVLAAELVFPSGIWLVPPRQVFQWMAFKASLKNQEYWFAVSSLNVETIHEVHKPNKFAVQAENCLGAYWIQPCPPGGETSCPAGNPYSCCPEGGSRIRFTSHVNLHPPNFLNAKTIFDMGWTKQIDWINALKNRAREMKKHNDARIEETVSANATPTLPKWLWHDPAVPKRGSVPFDFPREMVSVARLYQRSSIFSMSFSQPPLMYFPLAALLSVLLVFAIRVHRTTVTRGDGEDSRGLMAVRSRQGEYDVEELVLVGEE</sequence>
<gene>
    <name evidence="4" type="ORF">SCF082_LOCUS7620</name>
</gene>
<evidence type="ECO:0000256" key="1">
    <source>
        <dbReference type="SAM" id="Phobius"/>
    </source>
</evidence>
<keyword evidence="1" id="KW-0812">Transmembrane</keyword>
<keyword evidence="1" id="KW-0472">Membrane</keyword>
<keyword evidence="1" id="KW-1133">Transmembrane helix</keyword>
<protein>
    <recommendedName>
        <fullName evidence="3">START domain-containing protein</fullName>
    </recommendedName>
</protein>
<evidence type="ECO:0000313" key="5">
    <source>
        <dbReference type="Proteomes" id="UP001642464"/>
    </source>
</evidence>
<feature type="chain" id="PRO_5045588152" description="START domain-containing protein" evidence="2">
    <location>
        <begin position="31"/>
        <end position="467"/>
    </location>
</feature>
<comment type="caution">
    <text evidence="4">The sequence shown here is derived from an EMBL/GenBank/DDBJ whole genome shotgun (WGS) entry which is preliminary data.</text>
</comment>
<evidence type="ECO:0000313" key="4">
    <source>
        <dbReference type="EMBL" id="CAK9003172.1"/>
    </source>
</evidence>
<dbReference type="Gene3D" id="3.30.530.20">
    <property type="match status" value="1"/>
</dbReference>
<keyword evidence="2" id="KW-0732">Signal</keyword>
<dbReference type="InterPro" id="IPR002913">
    <property type="entry name" value="START_lipid-bd_dom"/>
</dbReference>
<dbReference type="Proteomes" id="UP001642464">
    <property type="component" value="Unassembled WGS sequence"/>
</dbReference>
<dbReference type="SUPFAM" id="SSF55961">
    <property type="entry name" value="Bet v1-like"/>
    <property type="match status" value="1"/>
</dbReference>
<feature type="non-terminal residue" evidence="4">
    <location>
        <position position="1"/>
    </location>
</feature>